<feature type="region of interest" description="Disordered" evidence="1">
    <location>
        <begin position="1"/>
        <end position="55"/>
    </location>
</feature>
<evidence type="ECO:0000256" key="1">
    <source>
        <dbReference type="SAM" id="MobiDB-lite"/>
    </source>
</evidence>
<dbReference type="AlphaFoldDB" id="A0A4Z2HXC8"/>
<name>A0A4Z2HXC8_9TELE</name>
<evidence type="ECO:0000313" key="2">
    <source>
        <dbReference type="EMBL" id="TNN70509.1"/>
    </source>
</evidence>
<evidence type="ECO:0000313" key="3">
    <source>
        <dbReference type="Proteomes" id="UP000314294"/>
    </source>
</evidence>
<protein>
    <submittedName>
        <fullName evidence="2">Uncharacterized protein</fullName>
    </submittedName>
</protein>
<comment type="caution">
    <text evidence="2">The sequence shown here is derived from an EMBL/GenBank/DDBJ whole genome shotgun (WGS) entry which is preliminary data.</text>
</comment>
<keyword evidence="3" id="KW-1185">Reference proteome</keyword>
<accession>A0A4Z2HXC8</accession>
<organism evidence="2 3">
    <name type="scientific">Liparis tanakae</name>
    <name type="common">Tanaka's snailfish</name>
    <dbReference type="NCBI Taxonomy" id="230148"/>
    <lineage>
        <taxon>Eukaryota</taxon>
        <taxon>Metazoa</taxon>
        <taxon>Chordata</taxon>
        <taxon>Craniata</taxon>
        <taxon>Vertebrata</taxon>
        <taxon>Euteleostomi</taxon>
        <taxon>Actinopterygii</taxon>
        <taxon>Neopterygii</taxon>
        <taxon>Teleostei</taxon>
        <taxon>Neoteleostei</taxon>
        <taxon>Acanthomorphata</taxon>
        <taxon>Eupercaria</taxon>
        <taxon>Perciformes</taxon>
        <taxon>Cottioidei</taxon>
        <taxon>Cottales</taxon>
        <taxon>Liparidae</taxon>
        <taxon>Liparis</taxon>
    </lineage>
</organism>
<sequence length="85" mass="8950">MKNGGLSRTPGSSTGLQNTNTLSPSETSALLPFQDWLKRGNEKSGAQKKRDPQERRMAFAEVGGVGGDLSTATLKKGQGCSLQAL</sequence>
<dbReference type="Proteomes" id="UP000314294">
    <property type="component" value="Unassembled WGS sequence"/>
</dbReference>
<gene>
    <name evidence="2" type="ORF">EYF80_019244</name>
</gene>
<feature type="compositionally biased region" description="Polar residues" evidence="1">
    <location>
        <begin position="9"/>
        <end position="28"/>
    </location>
</feature>
<proteinExistence type="predicted"/>
<dbReference type="EMBL" id="SRLO01000162">
    <property type="protein sequence ID" value="TNN70509.1"/>
    <property type="molecule type" value="Genomic_DNA"/>
</dbReference>
<reference evidence="2 3" key="1">
    <citation type="submission" date="2019-03" db="EMBL/GenBank/DDBJ databases">
        <title>First draft genome of Liparis tanakae, snailfish: a comprehensive survey of snailfish specific genes.</title>
        <authorList>
            <person name="Kim W."/>
            <person name="Song I."/>
            <person name="Jeong J.-H."/>
            <person name="Kim D."/>
            <person name="Kim S."/>
            <person name="Ryu S."/>
            <person name="Song J.Y."/>
            <person name="Lee S.K."/>
        </authorList>
    </citation>
    <scope>NUCLEOTIDE SEQUENCE [LARGE SCALE GENOMIC DNA]</scope>
    <source>
        <tissue evidence="2">Muscle</tissue>
    </source>
</reference>